<feature type="binding site" evidence="10">
    <location>
        <position position="209"/>
    </location>
    <ligand>
        <name>Mn(2+)</name>
        <dbReference type="ChEBI" id="CHEBI:29035"/>
    </ligand>
</feature>
<feature type="binding site" evidence="10">
    <location>
        <position position="455"/>
    </location>
    <ligand>
        <name>ATP</name>
        <dbReference type="ChEBI" id="CHEBI:30616"/>
    </ligand>
</feature>
<evidence type="ECO:0000313" key="12">
    <source>
        <dbReference type="Proteomes" id="UP000000758"/>
    </source>
</evidence>
<protein>
    <recommendedName>
        <fullName evidence="3 10">Phosphoenolpyruvate carboxykinase (ATP)</fullName>
        <shortName evidence="10">PCK</shortName>
        <shortName evidence="10">PEP carboxykinase</shortName>
        <shortName evidence="10">PEPCK</shortName>
        <ecNumber evidence="3 10">4.1.1.49</ecNumber>
    </recommendedName>
</protein>
<evidence type="ECO:0000256" key="8">
    <source>
        <dbReference type="ARBA" id="ARBA00023239"/>
    </source>
</evidence>
<dbReference type="Pfam" id="PF01293">
    <property type="entry name" value="PEPCK_ATP"/>
    <property type="match status" value="1"/>
</dbReference>
<evidence type="ECO:0000256" key="9">
    <source>
        <dbReference type="ARBA" id="ARBA00047371"/>
    </source>
</evidence>
<dbReference type="InterPro" id="IPR008210">
    <property type="entry name" value="PEP_carboxykinase_N"/>
</dbReference>
<dbReference type="GO" id="GO:0046872">
    <property type="term" value="F:metal ion binding"/>
    <property type="evidence" value="ECO:0007669"/>
    <property type="project" value="UniProtKB-KW"/>
</dbReference>
<feature type="binding site" evidence="10">
    <location>
        <position position="330"/>
    </location>
    <ligand>
        <name>substrate</name>
    </ligand>
</feature>
<dbReference type="GO" id="GO:0006094">
    <property type="term" value="P:gluconeogenesis"/>
    <property type="evidence" value="ECO:0007669"/>
    <property type="project" value="UniProtKB-UniRule"/>
</dbReference>
<dbReference type="EC" id="4.1.1.49" evidence="3 10"/>
<comment type="cofactor">
    <cofactor evidence="10">
        <name>Mn(2+)</name>
        <dbReference type="ChEBI" id="CHEBI:29035"/>
    </cofactor>
    <text evidence="10">Binds 1 Mn(2+) ion per subunit.</text>
</comment>
<gene>
    <name evidence="10" type="primary">pckA</name>
    <name evidence="11" type="ordered locus">CENSYa_0337</name>
</gene>
<dbReference type="GO" id="GO:0004612">
    <property type="term" value="F:phosphoenolpyruvate carboxykinase (ATP) activity"/>
    <property type="evidence" value="ECO:0007669"/>
    <property type="project" value="UniProtKB-UniRule"/>
</dbReference>
<comment type="catalytic activity">
    <reaction evidence="9 10">
        <text>oxaloacetate + ATP = phosphoenolpyruvate + ADP + CO2</text>
        <dbReference type="Rhea" id="RHEA:18617"/>
        <dbReference type="ChEBI" id="CHEBI:16452"/>
        <dbReference type="ChEBI" id="CHEBI:16526"/>
        <dbReference type="ChEBI" id="CHEBI:30616"/>
        <dbReference type="ChEBI" id="CHEBI:58702"/>
        <dbReference type="ChEBI" id="CHEBI:456216"/>
        <dbReference type="EC" id="4.1.1.49"/>
    </reaction>
</comment>
<dbReference type="SUPFAM" id="SSF68923">
    <property type="entry name" value="PEP carboxykinase N-terminal domain"/>
    <property type="match status" value="1"/>
</dbReference>
<keyword evidence="10" id="KW-0963">Cytoplasm</keyword>
<dbReference type="UniPathway" id="UPA00138"/>
<evidence type="ECO:0000256" key="7">
    <source>
        <dbReference type="ARBA" id="ARBA00022840"/>
    </source>
</evidence>
<comment type="similarity">
    <text evidence="2 10">Belongs to the phosphoenolpyruvate carboxykinase (ATP) family.</text>
</comment>
<feature type="binding site" evidence="10">
    <location>
        <position position="209"/>
    </location>
    <ligand>
        <name>ATP</name>
        <dbReference type="ChEBI" id="CHEBI:30616"/>
    </ligand>
</feature>
<comment type="pathway">
    <text evidence="1 10">Carbohydrate biosynthesis; gluconeogenesis.</text>
</comment>
<dbReference type="Gene3D" id="3.40.449.10">
    <property type="entry name" value="Phosphoenolpyruvate Carboxykinase, domain 1"/>
    <property type="match status" value="1"/>
</dbReference>
<feature type="binding site" evidence="10">
    <location>
        <position position="68"/>
    </location>
    <ligand>
        <name>substrate</name>
    </ligand>
</feature>
<comment type="function">
    <text evidence="10">Involved in the gluconeogenesis. Catalyzes the conversion of oxaloacetate (OAA) to phosphoenolpyruvate (PEP) through direct phosphoryl transfer between the nucleoside triphosphate and OAA.</text>
</comment>
<keyword evidence="10" id="KW-0464">Manganese</keyword>
<dbReference type="Gene3D" id="2.170.8.10">
    <property type="entry name" value="Phosphoenolpyruvate Carboxykinase, domain 2"/>
    <property type="match status" value="1"/>
</dbReference>
<organism evidence="11 12">
    <name type="scientific">Cenarchaeum symbiosum (strain A)</name>
    <dbReference type="NCBI Taxonomy" id="414004"/>
    <lineage>
        <taxon>Archaea</taxon>
        <taxon>Nitrososphaerota</taxon>
        <taxon>Candidatus Cenarchaeales</taxon>
        <taxon>Candidatus Cenarchaeaceae</taxon>
        <taxon>Candidatus Cenarchaeum</taxon>
    </lineage>
</organism>
<name>A0RUF6_CENSY</name>
<feature type="binding site" evidence="10">
    <location>
        <begin position="244"/>
        <end position="252"/>
    </location>
    <ligand>
        <name>ATP</name>
        <dbReference type="ChEBI" id="CHEBI:30616"/>
    </ligand>
</feature>
<dbReference type="GO" id="GO:0005829">
    <property type="term" value="C:cytosol"/>
    <property type="evidence" value="ECO:0007669"/>
    <property type="project" value="TreeGrafter"/>
</dbReference>
<accession>A0RUF6</accession>
<dbReference type="Proteomes" id="UP000000758">
    <property type="component" value="Chromosome"/>
</dbReference>
<dbReference type="PIRSF" id="PIRSF006294">
    <property type="entry name" value="PEP_crbxkin"/>
    <property type="match status" value="1"/>
</dbReference>
<evidence type="ECO:0000256" key="1">
    <source>
        <dbReference type="ARBA" id="ARBA00004742"/>
    </source>
</evidence>
<dbReference type="HOGENOM" id="CLU_018247_0_1_2"/>
<reference evidence="11 12" key="1">
    <citation type="journal article" date="2006" name="Proc. Natl. Acad. Sci. U.S.A.">
        <title>Genomic analysis of the uncultivated marine crenarchaeote Cenarchaeum symbiosum.</title>
        <authorList>
            <person name="Hallam S.J."/>
            <person name="Konstantinidis K.T."/>
            <person name="Putnam N."/>
            <person name="Schleper C."/>
            <person name="Watanabe Y."/>
            <person name="Sugahara J."/>
            <person name="Preston C."/>
            <person name="de la Torre J."/>
            <person name="Richardson P.M."/>
            <person name="DeLong E.F."/>
        </authorList>
    </citation>
    <scope>NUCLEOTIDE SEQUENCE [LARGE SCALE GENOMIC DNA]</scope>
    <source>
        <strain evidence="12">A</strain>
    </source>
</reference>
<dbReference type="NCBIfam" id="NF006821">
    <property type="entry name" value="PRK09344.1-3"/>
    <property type="match status" value="1"/>
</dbReference>
<dbReference type="KEGG" id="csy:CENSYa_0337"/>
<sequence length="539" mass="59014">MPHGGITYLDGQVEARLLSQLQATGMLPGRAHRNLEPQELIRIAVEKGDGVVTSTGSLSVRTGKYTGRSPGDRYIVYDGTTRDTVDWGKVNHKFDPGRFAEIFERMKGFVKGKELYVFDGFVGADPENRIAVRVINDHAWQSLFARQLFIRPSPEELEAHKPEFTILCVNDFEAVPERDGTNSNVFIVIDLTRKTVLIGGTRYAGEIKKSMFSVMNYVLPAKGVLPMHCSANIGRGGDTALFFGLSGTGKTTLSADPDRMLIGDDEHGWSEKGSFNFEGGCYAKCINLSEEAEPQIWNAVKSGAVLENVVVDGETSRPNFDDGSLTENTRAAYPLEYIPGAVIPSMGTNPKVVVFLTADAMGVLPPVSRLTKEGAMYHFMSGYTSKLTGTERGIKEPQAVFSECFAAPFMPRPAAVYARMLGEKIGKHDAAVYLINTGWSGGPYGVGRRIKIKYSRAMVTAVLTGALSGVEYRHDGLFNLDVPVECPGVPQGILDPRRQWEDGEAYDAAARDLARMFAENFEKFKETPDEIQRAGPSAP</sequence>
<keyword evidence="5 10" id="KW-0547">Nucleotide-binding</keyword>
<keyword evidence="7 10" id="KW-0067">ATP-binding</keyword>
<feature type="binding site" evidence="10">
    <location>
        <position position="203"/>
    </location>
    <ligand>
        <name>substrate</name>
    </ligand>
</feature>
<evidence type="ECO:0000256" key="4">
    <source>
        <dbReference type="ARBA" id="ARBA00022432"/>
    </source>
</evidence>
<keyword evidence="10" id="KW-0479">Metal-binding</keyword>
<feature type="binding site" evidence="10">
    <location>
        <position position="265"/>
    </location>
    <ligand>
        <name>Mn(2+)</name>
        <dbReference type="ChEBI" id="CHEBI:29035"/>
    </ligand>
</feature>
<feature type="binding site" evidence="10">
    <location>
        <position position="228"/>
    </location>
    <ligand>
        <name>ATP</name>
        <dbReference type="ChEBI" id="CHEBI:30616"/>
    </ligand>
</feature>
<evidence type="ECO:0000313" key="11">
    <source>
        <dbReference type="EMBL" id="ABK76973.1"/>
    </source>
</evidence>
<evidence type="ECO:0000256" key="10">
    <source>
        <dbReference type="HAMAP-Rule" id="MF_00453"/>
    </source>
</evidence>
<keyword evidence="4 10" id="KW-0312">Gluconeogenesis</keyword>
<evidence type="ECO:0000256" key="6">
    <source>
        <dbReference type="ARBA" id="ARBA00022793"/>
    </source>
</evidence>
<feature type="binding site" evidence="10">
    <location>
        <begin position="449"/>
        <end position="450"/>
    </location>
    <ligand>
        <name>ATP</name>
        <dbReference type="ChEBI" id="CHEBI:30616"/>
    </ligand>
</feature>
<dbReference type="PANTHER" id="PTHR30031">
    <property type="entry name" value="PHOSPHOENOLPYRUVATE CARBOXYKINASE ATP"/>
    <property type="match status" value="1"/>
</dbReference>
<evidence type="ECO:0000256" key="2">
    <source>
        <dbReference type="ARBA" id="ARBA00006052"/>
    </source>
</evidence>
<feature type="binding site" evidence="10">
    <location>
        <position position="228"/>
    </location>
    <ligand>
        <name>Mn(2+)</name>
        <dbReference type="ChEBI" id="CHEBI:29035"/>
    </ligand>
</feature>
<feature type="binding site" evidence="10">
    <location>
        <position position="293"/>
    </location>
    <ligand>
        <name>ATP</name>
        <dbReference type="ChEBI" id="CHEBI:30616"/>
    </ligand>
</feature>
<dbReference type="NCBIfam" id="TIGR00224">
    <property type="entry name" value="pckA"/>
    <property type="match status" value="1"/>
</dbReference>
<keyword evidence="6 10" id="KW-0210">Decarboxylase</keyword>
<keyword evidence="12" id="KW-1185">Reference proteome</keyword>
<dbReference type="HAMAP" id="MF_00453">
    <property type="entry name" value="PEPCK_ATP"/>
    <property type="match status" value="1"/>
</dbReference>
<dbReference type="InterPro" id="IPR001272">
    <property type="entry name" value="PEP_carboxykinase_ATP"/>
</dbReference>
<dbReference type="STRING" id="414004.CENSYa_0337"/>
<proteinExistence type="inferred from homology"/>
<dbReference type="InterPro" id="IPR013035">
    <property type="entry name" value="PEP_carboxykinase_C"/>
</dbReference>
<dbReference type="FunFam" id="2.170.8.10:FF:000001">
    <property type="entry name" value="Phosphoenolpyruvate carboxykinase (ATP)"/>
    <property type="match status" value="1"/>
</dbReference>
<comment type="subcellular location">
    <subcellularLocation>
        <location evidence="10">Cytoplasm</location>
    </subcellularLocation>
</comment>
<feature type="binding site" evidence="10">
    <location>
        <position position="330"/>
    </location>
    <ligand>
        <name>ATP</name>
        <dbReference type="ChEBI" id="CHEBI:30616"/>
    </ligand>
</feature>
<dbReference type="SUPFAM" id="SSF53795">
    <property type="entry name" value="PEP carboxykinase-like"/>
    <property type="match status" value="1"/>
</dbReference>
<dbReference type="NCBIfam" id="NF006820">
    <property type="entry name" value="PRK09344.1-2"/>
    <property type="match status" value="1"/>
</dbReference>
<feature type="binding site" evidence="10">
    <location>
        <position position="209"/>
    </location>
    <ligand>
        <name>substrate</name>
    </ligand>
</feature>
<evidence type="ECO:0000256" key="5">
    <source>
        <dbReference type="ARBA" id="ARBA00022741"/>
    </source>
</evidence>
<dbReference type="AlphaFoldDB" id="A0RUF6"/>
<dbReference type="PANTHER" id="PTHR30031:SF0">
    <property type="entry name" value="PHOSPHOENOLPYRUVATE CARBOXYKINASE (ATP)"/>
    <property type="match status" value="1"/>
</dbReference>
<evidence type="ECO:0000256" key="3">
    <source>
        <dbReference type="ARBA" id="ARBA00012363"/>
    </source>
</evidence>
<dbReference type="PATRIC" id="fig|414004.10.peg.301"/>
<dbReference type="EnsemblBacteria" id="ABK76973">
    <property type="protein sequence ID" value="ABK76973"/>
    <property type="gene ID" value="CENSYa_0337"/>
</dbReference>
<dbReference type="GO" id="GO:0005524">
    <property type="term" value="F:ATP binding"/>
    <property type="evidence" value="ECO:0007669"/>
    <property type="project" value="UniProtKB-UniRule"/>
</dbReference>
<dbReference type="EMBL" id="DP000238">
    <property type="protein sequence ID" value="ABK76973.1"/>
    <property type="molecule type" value="Genomic_DNA"/>
</dbReference>
<keyword evidence="8 10" id="KW-0456">Lyase</keyword>
<dbReference type="CDD" id="cd00484">
    <property type="entry name" value="PEPCK_ATP"/>
    <property type="match status" value="1"/>
</dbReference>
<dbReference type="Gene3D" id="3.90.228.20">
    <property type="match status" value="1"/>
</dbReference>